<dbReference type="AlphaFoldDB" id="A0A1F8CUI3"/>
<dbReference type="InterPro" id="IPR001789">
    <property type="entry name" value="Sig_transdc_resp-reg_receiver"/>
</dbReference>
<reference evidence="4 5" key="1">
    <citation type="journal article" date="2016" name="Nat. Commun.">
        <title>Thousands of microbial genomes shed light on interconnected biogeochemical processes in an aquifer system.</title>
        <authorList>
            <person name="Anantharaman K."/>
            <person name="Brown C.T."/>
            <person name="Hug L.A."/>
            <person name="Sharon I."/>
            <person name="Castelle C.J."/>
            <person name="Probst A.J."/>
            <person name="Thomas B.C."/>
            <person name="Singh A."/>
            <person name="Wilkins M.J."/>
            <person name="Karaoz U."/>
            <person name="Brodie E.L."/>
            <person name="Williams K.H."/>
            <person name="Hubbard S.S."/>
            <person name="Banfield J.F."/>
        </authorList>
    </citation>
    <scope>NUCLEOTIDE SEQUENCE [LARGE SCALE GENOMIC DNA]</scope>
</reference>
<dbReference type="CDD" id="cd17574">
    <property type="entry name" value="REC_OmpR"/>
    <property type="match status" value="1"/>
</dbReference>
<accession>A0A1F8CUI3</accession>
<evidence type="ECO:0000259" key="3">
    <source>
        <dbReference type="PROSITE" id="PS50110"/>
    </source>
</evidence>
<protein>
    <recommendedName>
        <fullName evidence="3">Response regulatory domain-containing protein</fullName>
    </recommendedName>
</protein>
<evidence type="ECO:0000256" key="2">
    <source>
        <dbReference type="PROSITE-ProRule" id="PRU00169"/>
    </source>
</evidence>
<sequence>MDNKQQVIVKSILIIEDDPMLQKMYKTKFESEGFLVWTASDGETGLNMALAQRPSIVLLDIMMPKLSGMDMLIKLRADLTGKTIPVVMLTNLSQQEEVDLAMQLGVKEYLVKANNTPGEVVEKVKKHIQ</sequence>
<dbReference type="InterPro" id="IPR050595">
    <property type="entry name" value="Bact_response_regulator"/>
</dbReference>
<feature type="domain" description="Response regulatory" evidence="3">
    <location>
        <begin position="11"/>
        <end position="127"/>
    </location>
</feature>
<dbReference type="PANTHER" id="PTHR44591">
    <property type="entry name" value="STRESS RESPONSE REGULATOR PROTEIN 1"/>
    <property type="match status" value="1"/>
</dbReference>
<dbReference type="Gene3D" id="3.40.50.2300">
    <property type="match status" value="1"/>
</dbReference>
<comment type="caution">
    <text evidence="4">The sequence shown here is derived from an EMBL/GenBank/DDBJ whole genome shotgun (WGS) entry which is preliminary data.</text>
</comment>
<organism evidence="4 5">
    <name type="scientific">Candidatus Woesebacteria bacterium RIFOXYB1_FULL_38_16</name>
    <dbReference type="NCBI Taxonomy" id="1802538"/>
    <lineage>
        <taxon>Bacteria</taxon>
        <taxon>Candidatus Woeseibacteriota</taxon>
    </lineage>
</organism>
<dbReference type="GO" id="GO:0000160">
    <property type="term" value="P:phosphorelay signal transduction system"/>
    <property type="evidence" value="ECO:0007669"/>
    <property type="project" value="InterPro"/>
</dbReference>
<dbReference type="STRING" id="1802538.A2382_00370"/>
<evidence type="ECO:0000313" key="5">
    <source>
        <dbReference type="Proteomes" id="UP000178999"/>
    </source>
</evidence>
<dbReference type="Proteomes" id="UP000178999">
    <property type="component" value="Unassembled WGS sequence"/>
</dbReference>
<name>A0A1F8CUI3_9BACT</name>
<dbReference type="Pfam" id="PF00072">
    <property type="entry name" value="Response_reg"/>
    <property type="match status" value="1"/>
</dbReference>
<proteinExistence type="predicted"/>
<evidence type="ECO:0000256" key="1">
    <source>
        <dbReference type="ARBA" id="ARBA00022553"/>
    </source>
</evidence>
<feature type="modified residue" description="4-aspartylphosphate" evidence="2">
    <location>
        <position position="60"/>
    </location>
</feature>
<dbReference type="InterPro" id="IPR011006">
    <property type="entry name" value="CheY-like_superfamily"/>
</dbReference>
<evidence type="ECO:0000313" key="4">
    <source>
        <dbReference type="EMBL" id="OGM79225.1"/>
    </source>
</evidence>
<keyword evidence="1 2" id="KW-0597">Phosphoprotein</keyword>
<dbReference type="PROSITE" id="PS50110">
    <property type="entry name" value="RESPONSE_REGULATORY"/>
    <property type="match status" value="1"/>
</dbReference>
<gene>
    <name evidence="4" type="ORF">A2382_00370</name>
</gene>
<dbReference type="SMART" id="SM00448">
    <property type="entry name" value="REC"/>
    <property type="match status" value="1"/>
</dbReference>
<dbReference type="EMBL" id="MGHY01000018">
    <property type="protein sequence ID" value="OGM79225.1"/>
    <property type="molecule type" value="Genomic_DNA"/>
</dbReference>
<dbReference type="PANTHER" id="PTHR44591:SF3">
    <property type="entry name" value="RESPONSE REGULATORY DOMAIN-CONTAINING PROTEIN"/>
    <property type="match status" value="1"/>
</dbReference>
<dbReference type="SUPFAM" id="SSF52172">
    <property type="entry name" value="CheY-like"/>
    <property type="match status" value="1"/>
</dbReference>